<keyword evidence="1" id="KW-1185">Reference proteome</keyword>
<organism evidence="1 2">
    <name type="scientific">Panagrolaimus davidi</name>
    <dbReference type="NCBI Taxonomy" id="227884"/>
    <lineage>
        <taxon>Eukaryota</taxon>
        <taxon>Metazoa</taxon>
        <taxon>Ecdysozoa</taxon>
        <taxon>Nematoda</taxon>
        <taxon>Chromadorea</taxon>
        <taxon>Rhabditida</taxon>
        <taxon>Tylenchina</taxon>
        <taxon>Panagrolaimomorpha</taxon>
        <taxon>Panagrolaimoidea</taxon>
        <taxon>Panagrolaimidae</taxon>
        <taxon>Panagrolaimus</taxon>
    </lineage>
</organism>
<sequence>MSALIPKILKCDLRVLRIVDQDLTFADYKKLTSSASIETLILWHSTIKNEDDTIVTADKLLGGLDNLHMFQTINSDNSNNFLMLQTETVKKIVQHLNGYKKMCAFQLCGINESFDFASFSNFLLKNETVRVYLSYGAPVSYAYEESVKNIIKEIRKNRSLKVPEIHFYSF</sequence>
<protein>
    <submittedName>
        <fullName evidence="2">Uncharacterized protein</fullName>
    </submittedName>
</protein>
<dbReference type="Proteomes" id="UP000887578">
    <property type="component" value="Unplaced"/>
</dbReference>
<evidence type="ECO:0000313" key="1">
    <source>
        <dbReference type="Proteomes" id="UP000887578"/>
    </source>
</evidence>
<accession>A0A914PD32</accession>
<proteinExistence type="predicted"/>
<reference evidence="2" key="1">
    <citation type="submission" date="2022-11" db="UniProtKB">
        <authorList>
            <consortium name="WormBaseParasite"/>
        </authorList>
    </citation>
    <scope>IDENTIFICATION</scope>
</reference>
<evidence type="ECO:0000313" key="2">
    <source>
        <dbReference type="WBParaSite" id="PDA_v2.g1333.t1"/>
    </source>
</evidence>
<dbReference type="AlphaFoldDB" id="A0A914PD32"/>
<name>A0A914PD32_9BILA</name>
<dbReference type="WBParaSite" id="PDA_v2.g1333.t1">
    <property type="protein sequence ID" value="PDA_v2.g1333.t1"/>
    <property type="gene ID" value="PDA_v2.g1333"/>
</dbReference>